<organism evidence="2 3">
    <name type="scientific">Claviceps pusilla</name>
    <dbReference type="NCBI Taxonomy" id="123648"/>
    <lineage>
        <taxon>Eukaryota</taxon>
        <taxon>Fungi</taxon>
        <taxon>Dikarya</taxon>
        <taxon>Ascomycota</taxon>
        <taxon>Pezizomycotina</taxon>
        <taxon>Sordariomycetes</taxon>
        <taxon>Hypocreomycetidae</taxon>
        <taxon>Hypocreales</taxon>
        <taxon>Clavicipitaceae</taxon>
        <taxon>Claviceps</taxon>
    </lineage>
</organism>
<evidence type="ECO:0000313" key="3">
    <source>
        <dbReference type="Proteomes" id="UP000748025"/>
    </source>
</evidence>
<dbReference type="EMBL" id="SRPW01004540">
    <property type="protein sequence ID" value="KAG5981812.1"/>
    <property type="molecule type" value="Genomic_DNA"/>
</dbReference>
<evidence type="ECO:0000256" key="1">
    <source>
        <dbReference type="SAM" id="SignalP"/>
    </source>
</evidence>
<feature type="signal peptide" evidence="1">
    <location>
        <begin position="1"/>
        <end position="26"/>
    </location>
</feature>
<dbReference type="Proteomes" id="UP000748025">
    <property type="component" value="Unassembled WGS sequence"/>
</dbReference>
<keyword evidence="3" id="KW-1185">Reference proteome</keyword>
<sequence length="81" mass="8670">MGTIVGLESFALARWLLGLSNVTAEAIRLLNDDVRVTEAGSEEVKLVFLAGLEPRRVRLEAGGVTNSLFPGVSRDDKTTGL</sequence>
<reference evidence="2" key="1">
    <citation type="journal article" date="2020" name="bioRxiv">
        <title>Whole genome comparisons of ergot fungi reveals the divergence and evolution of species within the genus Claviceps are the result of varying mechanisms driving genome evolution and host range expansion.</title>
        <authorList>
            <person name="Wyka S.A."/>
            <person name="Mondo S.J."/>
            <person name="Liu M."/>
            <person name="Dettman J."/>
            <person name="Nalam V."/>
            <person name="Broders K.D."/>
        </authorList>
    </citation>
    <scope>NUCLEOTIDE SEQUENCE</scope>
    <source>
        <strain evidence="2">CCC 602</strain>
    </source>
</reference>
<dbReference type="AlphaFoldDB" id="A0A9P7N3P0"/>
<proteinExistence type="predicted"/>
<comment type="caution">
    <text evidence="2">The sequence shown here is derived from an EMBL/GenBank/DDBJ whole genome shotgun (WGS) entry which is preliminary data.</text>
</comment>
<name>A0A9P7N3P0_9HYPO</name>
<gene>
    <name evidence="2" type="ORF">E4U43_006551</name>
</gene>
<keyword evidence="1" id="KW-0732">Signal</keyword>
<accession>A0A9P7N3P0</accession>
<evidence type="ECO:0000313" key="2">
    <source>
        <dbReference type="EMBL" id="KAG5981812.1"/>
    </source>
</evidence>
<feature type="chain" id="PRO_5040482067" evidence="1">
    <location>
        <begin position="27"/>
        <end position="81"/>
    </location>
</feature>
<protein>
    <submittedName>
        <fullName evidence="2">Uncharacterized protein</fullName>
    </submittedName>
</protein>